<sequence length="203" mass="23521">MREKDRLILENLSLVKKVASKIYYRLPKGEIEFDDLVNVGVIGLIKAIERYNSDRAKLSTYAYIKIRGEILDYLRSLDIVPRTIRDKIKREPPIEEGKPVPLSNTAVMVSIEKALSSDESLKIVDTLVSNRSTPEEEVIKEDQREKLLKAIEMLNEKEKKVLQMLYFEEKDLRTVAQEINVSVSRVSQIKHEALKKLRSVYVY</sequence>
<proteinExistence type="predicted"/>
<dbReference type="PANTHER" id="PTHR30385">
    <property type="entry name" value="SIGMA FACTOR F FLAGELLAR"/>
    <property type="match status" value="1"/>
</dbReference>
<keyword evidence="8" id="KW-1185">Reference proteome</keyword>
<evidence type="ECO:0000256" key="2">
    <source>
        <dbReference type="ARBA" id="ARBA00023082"/>
    </source>
</evidence>
<accession>A0ABS1GHR7</accession>
<reference evidence="7 8" key="1">
    <citation type="journal article" date="2021" name="Syst. Appl. Microbiol.">
        <title>Persephonella atlantica sp. nov.: How to adapt to physico-chemical gradients in high temperature hydrothermal habitats.</title>
        <authorList>
            <person name="Francois D.X."/>
            <person name="Godfroy A."/>
            <person name="Mathien C."/>
            <person name="Aube J."/>
            <person name="Cathalot C."/>
            <person name="Lesongeur F."/>
            <person name="L'Haridon S."/>
            <person name="Philippon X."/>
            <person name="Roussel E.G."/>
        </authorList>
    </citation>
    <scope>NUCLEOTIDE SEQUENCE [LARGE SCALE GENOMIC DNA]</scope>
    <source>
        <strain evidence="7 8">MO1340</strain>
    </source>
</reference>
<dbReference type="PRINTS" id="PR00046">
    <property type="entry name" value="SIGMA70FCT"/>
</dbReference>
<dbReference type="Gene3D" id="1.10.1740.10">
    <property type="match status" value="1"/>
</dbReference>
<dbReference type="SUPFAM" id="SSF88946">
    <property type="entry name" value="Sigma2 domain of RNA polymerase sigma factors"/>
    <property type="match status" value="1"/>
</dbReference>
<dbReference type="InterPro" id="IPR007627">
    <property type="entry name" value="RNA_pol_sigma70_r2"/>
</dbReference>
<dbReference type="Gene3D" id="1.20.140.160">
    <property type="match status" value="1"/>
</dbReference>
<evidence type="ECO:0000313" key="7">
    <source>
        <dbReference type="EMBL" id="MBK3332477.1"/>
    </source>
</evidence>
<dbReference type="RefSeq" id="WP_200673902.1">
    <property type="nucleotide sequence ID" value="NZ_JAACYA010000002.1"/>
</dbReference>
<keyword evidence="3" id="KW-0238">DNA-binding</keyword>
<organism evidence="7 8">
    <name type="scientific">Persephonella atlantica</name>
    <dbReference type="NCBI Taxonomy" id="2699429"/>
    <lineage>
        <taxon>Bacteria</taxon>
        <taxon>Pseudomonadati</taxon>
        <taxon>Aquificota</taxon>
        <taxon>Aquificia</taxon>
        <taxon>Aquificales</taxon>
        <taxon>Hydrogenothermaceae</taxon>
        <taxon>Persephonella</taxon>
    </lineage>
</organism>
<dbReference type="NCBIfam" id="TIGR02937">
    <property type="entry name" value="sigma70-ECF"/>
    <property type="match status" value="1"/>
</dbReference>
<evidence type="ECO:0000256" key="3">
    <source>
        <dbReference type="ARBA" id="ARBA00023125"/>
    </source>
</evidence>
<dbReference type="PANTHER" id="PTHR30385:SF7">
    <property type="entry name" value="RNA POLYMERASE SIGMA FACTOR FLIA"/>
    <property type="match status" value="1"/>
</dbReference>
<dbReference type="InterPro" id="IPR013324">
    <property type="entry name" value="RNA_pol_sigma_r3/r4-like"/>
</dbReference>
<dbReference type="Proteomes" id="UP000772812">
    <property type="component" value="Unassembled WGS sequence"/>
</dbReference>
<keyword evidence="4" id="KW-0804">Transcription</keyword>
<feature type="domain" description="RNA polymerase sigma-70 region 4" evidence="6">
    <location>
        <begin position="150"/>
        <end position="198"/>
    </location>
</feature>
<protein>
    <submittedName>
        <fullName evidence="7">Sigma-70 family RNA polymerase sigma factor</fullName>
    </submittedName>
</protein>
<evidence type="ECO:0000256" key="4">
    <source>
        <dbReference type="ARBA" id="ARBA00023163"/>
    </source>
</evidence>
<keyword evidence="1" id="KW-0805">Transcription regulation</keyword>
<dbReference type="InterPro" id="IPR013325">
    <property type="entry name" value="RNA_pol_sigma_r2"/>
</dbReference>
<evidence type="ECO:0000313" key="8">
    <source>
        <dbReference type="Proteomes" id="UP000772812"/>
    </source>
</evidence>
<dbReference type="EMBL" id="JAACYA010000002">
    <property type="protein sequence ID" value="MBK3332477.1"/>
    <property type="molecule type" value="Genomic_DNA"/>
</dbReference>
<keyword evidence="2" id="KW-0731">Sigma factor</keyword>
<dbReference type="Pfam" id="PF04542">
    <property type="entry name" value="Sigma70_r2"/>
    <property type="match status" value="1"/>
</dbReference>
<dbReference type="SUPFAM" id="SSF88659">
    <property type="entry name" value="Sigma3 and sigma4 domains of RNA polymerase sigma factors"/>
    <property type="match status" value="1"/>
</dbReference>
<evidence type="ECO:0000259" key="5">
    <source>
        <dbReference type="Pfam" id="PF04542"/>
    </source>
</evidence>
<evidence type="ECO:0000259" key="6">
    <source>
        <dbReference type="Pfam" id="PF04545"/>
    </source>
</evidence>
<dbReference type="Pfam" id="PF04545">
    <property type="entry name" value="Sigma70_r4"/>
    <property type="match status" value="1"/>
</dbReference>
<evidence type="ECO:0000256" key="1">
    <source>
        <dbReference type="ARBA" id="ARBA00023015"/>
    </source>
</evidence>
<feature type="domain" description="RNA polymerase sigma-70 region 2" evidence="5">
    <location>
        <begin position="7"/>
        <end position="76"/>
    </location>
</feature>
<dbReference type="InterPro" id="IPR007630">
    <property type="entry name" value="RNA_pol_sigma70_r4"/>
</dbReference>
<dbReference type="InterPro" id="IPR014284">
    <property type="entry name" value="RNA_pol_sigma-70_dom"/>
</dbReference>
<gene>
    <name evidence="7" type="ORF">GWK41_05300</name>
</gene>
<name>A0ABS1GHR7_9AQUI</name>
<dbReference type="CDD" id="cd06171">
    <property type="entry name" value="Sigma70_r4"/>
    <property type="match status" value="1"/>
</dbReference>
<dbReference type="InterPro" id="IPR000943">
    <property type="entry name" value="RNA_pol_sigma70"/>
</dbReference>
<comment type="caution">
    <text evidence="7">The sequence shown here is derived from an EMBL/GenBank/DDBJ whole genome shotgun (WGS) entry which is preliminary data.</text>
</comment>